<dbReference type="Proteomes" id="UP001285263">
    <property type="component" value="Unassembled WGS sequence"/>
</dbReference>
<dbReference type="PANTHER" id="PTHR31645">
    <property type="entry name" value="OLIGOPEPTIDE TRANSPORTER YGL114W-RELATED"/>
    <property type="match status" value="1"/>
</dbReference>
<evidence type="ECO:0000313" key="8">
    <source>
        <dbReference type="Proteomes" id="UP001285263"/>
    </source>
</evidence>
<feature type="transmembrane region" description="Helical" evidence="6">
    <location>
        <begin position="328"/>
        <end position="348"/>
    </location>
</feature>
<dbReference type="PANTHER" id="PTHR31645:SF0">
    <property type="entry name" value="OLIGOPEPTIDE TRANSPORTER YGL114W-RELATED"/>
    <property type="match status" value="1"/>
</dbReference>
<keyword evidence="5 6" id="KW-0472">Membrane</keyword>
<feature type="transmembrane region" description="Helical" evidence="6">
    <location>
        <begin position="51"/>
        <end position="72"/>
    </location>
</feature>
<evidence type="ECO:0000256" key="4">
    <source>
        <dbReference type="ARBA" id="ARBA00022989"/>
    </source>
</evidence>
<dbReference type="RefSeq" id="WP_320422606.1">
    <property type="nucleotide sequence ID" value="NZ_JAXCLA010000003.1"/>
</dbReference>
<keyword evidence="8" id="KW-1185">Reference proteome</keyword>
<accession>A0ABU5DEI1</accession>
<dbReference type="Pfam" id="PF03169">
    <property type="entry name" value="OPT"/>
    <property type="match status" value="1"/>
</dbReference>
<feature type="transmembrane region" description="Helical" evidence="6">
    <location>
        <begin position="84"/>
        <end position="106"/>
    </location>
</feature>
<evidence type="ECO:0000256" key="1">
    <source>
        <dbReference type="ARBA" id="ARBA00004141"/>
    </source>
</evidence>
<comment type="caution">
    <text evidence="7">The sequence shown here is derived from an EMBL/GenBank/DDBJ whole genome shotgun (WGS) entry which is preliminary data.</text>
</comment>
<evidence type="ECO:0000256" key="5">
    <source>
        <dbReference type="ARBA" id="ARBA00023136"/>
    </source>
</evidence>
<evidence type="ECO:0000256" key="3">
    <source>
        <dbReference type="ARBA" id="ARBA00022692"/>
    </source>
</evidence>
<dbReference type="InterPro" id="IPR045035">
    <property type="entry name" value="YSL-like"/>
</dbReference>
<proteinExistence type="predicted"/>
<keyword evidence="3 6" id="KW-0812">Transmembrane</keyword>
<feature type="transmembrane region" description="Helical" evidence="6">
    <location>
        <begin position="374"/>
        <end position="391"/>
    </location>
</feature>
<feature type="transmembrane region" description="Helical" evidence="6">
    <location>
        <begin position="581"/>
        <end position="603"/>
    </location>
</feature>
<evidence type="ECO:0000313" key="7">
    <source>
        <dbReference type="EMBL" id="MDY0744694.1"/>
    </source>
</evidence>
<evidence type="ECO:0000256" key="2">
    <source>
        <dbReference type="ARBA" id="ARBA00022448"/>
    </source>
</evidence>
<dbReference type="InterPro" id="IPR004813">
    <property type="entry name" value="OPT"/>
</dbReference>
<feature type="transmembrane region" description="Helical" evidence="6">
    <location>
        <begin position="214"/>
        <end position="235"/>
    </location>
</feature>
<feature type="transmembrane region" description="Helical" evidence="6">
    <location>
        <begin position="476"/>
        <end position="494"/>
    </location>
</feature>
<keyword evidence="2" id="KW-0813">Transport</keyword>
<keyword evidence="4 6" id="KW-1133">Transmembrane helix</keyword>
<feature type="transmembrane region" description="Helical" evidence="6">
    <location>
        <begin position="302"/>
        <end position="321"/>
    </location>
</feature>
<organism evidence="7 8">
    <name type="scientific">Roseateles agri</name>
    <dbReference type="NCBI Taxonomy" id="3098619"/>
    <lineage>
        <taxon>Bacteria</taxon>
        <taxon>Pseudomonadati</taxon>
        <taxon>Pseudomonadota</taxon>
        <taxon>Betaproteobacteria</taxon>
        <taxon>Burkholderiales</taxon>
        <taxon>Sphaerotilaceae</taxon>
        <taxon>Roseateles</taxon>
    </lineage>
</organism>
<gene>
    <name evidence="7" type="ORF">SNE35_09255</name>
</gene>
<evidence type="ECO:0000256" key="6">
    <source>
        <dbReference type="SAM" id="Phobius"/>
    </source>
</evidence>
<reference evidence="7 8" key="1">
    <citation type="submission" date="2023-11" db="EMBL/GenBank/DDBJ databases">
        <title>Paucibacter sp. nov., isolated from fresh soil in Korea.</title>
        <authorList>
            <person name="Le N.T.T."/>
        </authorList>
    </citation>
    <scope>NUCLEOTIDE SEQUENCE [LARGE SCALE GENOMIC DNA]</scope>
    <source>
        <strain evidence="7 8">R3-3</strain>
    </source>
</reference>
<comment type="subcellular location">
    <subcellularLocation>
        <location evidence="1">Membrane</location>
        <topology evidence="1">Multi-pass membrane protein</topology>
    </subcellularLocation>
</comment>
<name>A0ABU5DEI1_9BURK</name>
<protein>
    <submittedName>
        <fullName evidence="7">OPT/YSL family transporter</fullName>
    </submittedName>
</protein>
<feature type="transmembrane region" description="Helical" evidence="6">
    <location>
        <begin position="118"/>
        <end position="139"/>
    </location>
</feature>
<feature type="transmembrane region" description="Helical" evidence="6">
    <location>
        <begin position="514"/>
        <end position="532"/>
    </location>
</feature>
<sequence length="606" mass="63954">MPLPEEALVPDSRRWAWLPPVGTWRYYALLLAVGMGVLGPLGGITAAYMNFATGFFIGGQVLAGILGSVVTYGYGAEGRHGANYIQTTAASVAGMMAMSTLIQAMTWMGMPPVPHWQLVVYMLCNSMMAAGIGMVYTPILVEKMQLTFPSGLAVANILRALTDPELLKRSVSRLFSGVGAGIAGGLSANYVGWMQAIDFSGSTFGAGMIVGARIGVATLAGGLAFWALTPFFISIGWLQPGDPFRKIAFLIALGMVLGAAIVDMSLVLWRAARRLATPPQSGHAAEVPAEQRTGPRASMPRLFAWIAFWALATGWVGMDFFHETAGTMVLAIALVFVFVFINGISLGLTDQNPISSAFVVTVLLLATTGLRDPVLALMAATVVFVSCNTAADMQQDRSTGWRLGSNRALQFRFQAAGLVLGAVLAVAAAQFFMAAHPILRADQTVMSADQAPAQWTSAMTYKFVGALRSLTDPKPFQTQAILVGIAIGFATELLRKWLFTRPGYRRFIAARGRAGQALDFVLDAIVIPTPYASSFGGFVNIATSLWFGGGGVLAATLEALKPKQEDSDQAALPSDMSSVSLFGGGVIAGDALAALALGIMGLLSVV</sequence>
<feature type="transmembrane region" description="Helical" evidence="6">
    <location>
        <begin position="24"/>
        <end position="44"/>
    </location>
</feature>
<dbReference type="EMBL" id="JAXCLA010000003">
    <property type="protein sequence ID" value="MDY0744694.1"/>
    <property type="molecule type" value="Genomic_DNA"/>
</dbReference>
<feature type="transmembrane region" description="Helical" evidence="6">
    <location>
        <begin position="411"/>
        <end position="433"/>
    </location>
</feature>
<feature type="transmembrane region" description="Helical" evidence="6">
    <location>
        <begin position="174"/>
        <end position="194"/>
    </location>
</feature>
<feature type="transmembrane region" description="Helical" evidence="6">
    <location>
        <begin position="247"/>
        <end position="269"/>
    </location>
</feature>